<dbReference type="EMBL" id="JAERPS020000009">
    <property type="protein sequence ID" value="MBZ9613644.1"/>
    <property type="molecule type" value="Genomic_DNA"/>
</dbReference>
<evidence type="ECO:0000256" key="4">
    <source>
        <dbReference type="SAM" id="SignalP"/>
    </source>
</evidence>
<accession>A0ABS7XDK6</accession>
<feature type="coiled-coil region" evidence="3">
    <location>
        <begin position="133"/>
        <end position="185"/>
    </location>
</feature>
<feature type="signal peptide" evidence="4">
    <location>
        <begin position="1"/>
        <end position="18"/>
    </location>
</feature>
<dbReference type="RefSeq" id="WP_205313358.1">
    <property type="nucleotide sequence ID" value="NZ_JAERPS020000009.1"/>
</dbReference>
<evidence type="ECO:0000256" key="3">
    <source>
        <dbReference type="SAM" id="Coils"/>
    </source>
</evidence>
<reference evidence="5 6" key="2">
    <citation type="submission" date="2021-08" db="EMBL/GenBank/DDBJ databases">
        <title>Rheinheimera aquimaris sp. nov., isolated from seawater of the East Sea in Korea.</title>
        <authorList>
            <person name="Kim K.H."/>
            <person name="Wenting R."/>
            <person name="Kim K.R."/>
            <person name="Jeon C.O."/>
        </authorList>
    </citation>
    <scope>NUCLEOTIDE SEQUENCE [LARGE SCALE GENOMIC DNA]</scope>
    <source>
        <strain evidence="5 6">MA-13</strain>
    </source>
</reference>
<comment type="caution">
    <text evidence="5">The sequence shown here is derived from an EMBL/GenBank/DDBJ whole genome shotgun (WGS) entry which is preliminary data.</text>
</comment>
<comment type="subcellular location">
    <subcellularLocation>
        <location evidence="1">Cell envelope</location>
    </subcellularLocation>
</comment>
<dbReference type="Proteomes" id="UP000663814">
    <property type="component" value="Unassembled WGS sequence"/>
</dbReference>
<protein>
    <submittedName>
        <fullName evidence="5">Multidrug transporter</fullName>
    </submittedName>
</protein>
<keyword evidence="6" id="KW-1185">Reference proteome</keyword>
<dbReference type="PANTHER" id="PTHR32347">
    <property type="entry name" value="EFFLUX SYSTEM COMPONENT YKNX-RELATED"/>
    <property type="match status" value="1"/>
</dbReference>
<feature type="chain" id="PRO_5046938258" evidence="4">
    <location>
        <begin position="19"/>
        <end position="314"/>
    </location>
</feature>
<keyword evidence="2 3" id="KW-0175">Coiled coil</keyword>
<keyword evidence="4" id="KW-0732">Signal</keyword>
<proteinExistence type="predicted"/>
<feature type="coiled-coil region" evidence="3">
    <location>
        <begin position="68"/>
        <end position="106"/>
    </location>
</feature>
<evidence type="ECO:0000313" key="6">
    <source>
        <dbReference type="Proteomes" id="UP000663814"/>
    </source>
</evidence>
<gene>
    <name evidence="5" type="ORF">I4W93_018780</name>
</gene>
<dbReference type="PANTHER" id="PTHR32347:SF23">
    <property type="entry name" value="BLL5650 PROTEIN"/>
    <property type="match status" value="1"/>
</dbReference>
<name>A0ABS7XDK6_9GAMM</name>
<reference evidence="5 6" key="1">
    <citation type="submission" date="2020-12" db="EMBL/GenBank/DDBJ databases">
        <authorList>
            <person name="Ruan W."/>
            <person name="Khan S.A."/>
            <person name="Jeon C.O."/>
        </authorList>
    </citation>
    <scope>NUCLEOTIDE SEQUENCE [LARGE SCALE GENOMIC DNA]</scope>
    <source>
        <strain evidence="5 6">MA-13</strain>
    </source>
</reference>
<sequence length="314" mass="35014">MLSVLCALLALTIPGEQAVPLLLTGTLQSADKQSVISPMSDNWRVQVQWLHPEDQPVQRGDLIAVFDAGNVKSQIEQLKSTLINHEERLNQLNSEHKQKVMEAEYELQRRQLLLEKAGIDAAVPVVNLSQYDYEQYQLELKRARTEAGKAAEQLVVARIAAESALTKQQLQIEQTKAELDAAETQLGLMSVTAMQDGTISYGSHPWYGTKIYAGVTAQLGWTIAELNRSDNLFIEAWVHEIDVPRLQLNSGLTARFDIAPHAAFPLQLSKMASQGEKRQNWGNALYYKAVFTSDKMPLSHPMLGMGLLIEVQQP</sequence>
<evidence type="ECO:0000313" key="5">
    <source>
        <dbReference type="EMBL" id="MBZ9613644.1"/>
    </source>
</evidence>
<organism evidence="5 6">
    <name type="scientific">Rheinheimera maricola</name>
    <dbReference type="NCBI Taxonomy" id="2793282"/>
    <lineage>
        <taxon>Bacteria</taxon>
        <taxon>Pseudomonadati</taxon>
        <taxon>Pseudomonadota</taxon>
        <taxon>Gammaproteobacteria</taxon>
        <taxon>Chromatiales</taxon>
        <taxon>Chromatiaceae</taxon>
        <taxon>Rheinheimera</taxon>
    </lineage>
</organism>
<dbReference type="InterPro" id="IPR050465">
    <property type="entry name" value="UPF0194_transport"/>
</dbReference>
<evidence type="ECO:0000256" key="2">
    <source>
        <dbReference type="ARBA" id="ARBA00023054"/>
    </source>
</evidence>
<evidence type="ECO:0000256" key="1">
    <source>
        <dbReference type="ARBA" id="ARBA00004196"/>
    </source>
</evidence>